<protein>
    <recommendedName>
        <fullName evidence="1">Macro domain-containing protein</fullName>
    </recommendedName>
</protein>
<dbReference type="PROSITE" id="PS51154">
    <property type="entry name" value="MACRO"/>
    <property type="match status" value="1"/>
</dbReference>
<dbReference type="RefSeq" id="WP_189919109.1">
    <property type="nucleotide sequence ID" value="NZ_BMSI01000002.1"/>
</dbReference>
<dbReference type="SMART" id="SM00506">
    <property type="entry name" value="A1pp"/>
    <property type="match status" value="1"/>
</dbReference>
<dbReference type="PANTHER" id="PTHR11106">
    <property type="entry name" value="GANGLIOSIDE INDUCED DIFFERENTIATION ASSOCIATED PROTEIN 2-RELATED"/>
    <property type="match status" value="1"/>
</dbReference>
<dbReference type="PANTHER" id="PTHR11106:SF27">
    <property type="entry name" value="MACRO DOMAIN-CONTAINING PROTEIN"/>
    <property type="match status" value="1"/>
</dbReference>
<dbReference type="InterPro" id="IPR043472">
    <property type="entry name" value="Macro_dom-like"/>
</dbReference>
<dbReference type="SUPFAM" id="SSF52949">
    <property type="entry name" value="Macro domain-like"/>
    <property type="match status" value="1"/>
</dbReference>
<dbReference type="EMBL" id="BNEB01000002">
    <property type="protein sequence ID" value="GHI60659.1"/>
    <property type="molecule type" value="Genomic_DNA"/>
</dbReference>
<name>A0ABQ3RXR3_9ACTN</name>
<dbReference type="Proteomes" id="UP000649259">
    <property type="component" value="Unassembled WGS sequence"/>
</dbReference>
<keyword evidence="3" id="KW-1185">Reference proteome</keyword>
<feature type="domain" description="Macro" evidence="1">
    <location>
        <begin position="144"/>
        <end position="336"/>
    </location>
</feature>
<accession>A0ABQ3RXR3</accession>
<evidence type="ECO:0000313" key="3">
    <source>
        <dbReference type="Proteomes" id="UP000649259"/>
    </source>
</evidence>
<dbReference type="NCBIfam" id="NF003163">
    <property type="entry name" value="PRK04143.1"/>
    <property type="match status" value="1"/>
</dbReference>
<dbReference type="Pfam" id="PF01661">
    <property type="entry name" value="Macro"/>
    <property type="match status" value="1"/>
</dbReference>
<sequence length="338" mass="35969">MIPIRADSDAYNTSDETGEPFSALPLAAYRSAVALDEPFRPTAPPAEPARLDAHVRTALRLLSTDPAVSLLGLHADEVRSLADTEDPGAGADATMRRRLLRALLTVRTPGPLPEGTEQELDALLGAERHLRPAVSALELPTVAEEFPGAGFPAAAGTVLWRGDITTLAADAVVNAANSRLLGCFRPRHACIDNALHNAAGPRLRDDCRTVVTAQGAPEPTGTAKITRGYHLPARYVLHTVGPVVQGRPQTYDAHALASSYRACLDLAAEVDSVRTLAFCAVSTGVFGYPKEEAAPVALHTVAEWIAAHPGRFDRVVFTVFEDDDEHAYRRALGNATGP</sequence>
<reference evidence="3" key="1">
    <citation type="submission" date="2023-07" db="EMBL/GenBank/DDBJ databases">
        <title>Whole genome shotgun sequence of Streptomyces cacaoi subsp. asoensis NBRC 13813.</title>
        <authorList>
            <person name="Komaki H."/>
            <person name="Tamura T."/>
        </authorList>
    </citation>
    <scope>NUCLEOTIDE SEQUENCE [LARGE SCALE GENOMIC DNA]</scope>
    <source>
        <strain evidence="3">NBRC 13813</strain>
    </source>
</reference>
<comment type="caution">
    <text evidence="2">The sequence shown here is derived from an EMBL/GenBank/DDBJ whole genome shotgun (WGS) entry which is preliminary data.</text>
</comment>
<proteinExistence type="predicted"/>
<dbReference type="GeneID" id="91470208"/>
<evidence type="ECO:0000313" key="2">
    <source>
        <dbReference type="EMBL" id="GHI60659.1"/>
    </source>
</evidence>
<evidence type="ECO:0000259" key="1">
    <source>
        <dbReference type="PROSITE" id="PS51154"/>
    </source>
</evidence>
<dbReference type="Gene3D" id="3.40.220.10">
    <property type="entry name" value="Leucine Aminopeptidase, subunit E, domain 1"/>
    <property type="match status" value="1"/>
</dbReference>
<gene>
    <name evidence="2" type="ORF">Saso_23090</name>
</gene>
<organism evidence="2 3">
    <name type="scientific">Streptomyces asoensis</name>
    <dbReference type="NCBI Taxonomy" id="249586"/>
    <lineage>
        <taxon>Bacteria</taxon>
        <taxon>Bacillati</taxon>
        <taxon>Actinomycetota</taxon>
        <taxon>Actinomycetes</taxon>
        <taxon>Kitasatosporales</taxon>
        <taxon>Streptomycetaceae</taxon>
        <taxon>Streptomyces</taxon>
    </lineage>
</organism>
<dbReference type="InterPro" id="IPR002589">
    <property type="entry name" value="Macro_dom"/>
</dbReference>
<dbReference type="CDD" id="cd02908">
    <property type="entry name" value="Macro_OAADPr_deacetylase"/>
    <property type="match status" value="1"/>
</dbReference>